<evidence type="ECO:0000256" key="1">
    <source>
        <dbReference type="ARBA" id="ARBA00022602"/>
    </source>
</evidence>
<dbReference type="Proteomes" id="UP001240777">
    <property type="component" value="Unassembled WGS sequence"/>
</dbReference>
<keyword evidence="4 7" id="KW-0808">Transferase</keyword>
<dbReference type="Proteomes" id="UP001177258">
    <property type="component" value="Unassembled WGS sequence"/>
</dbReference>
<evidence type="ECO:0000313" key="6">
    <source>
        <dbReference type="EMBL" id="MDO7253652.1"/>
    </source>
</evidence>
<dbReference type="GO" id="GO:0106141">
    <property type="term" value="F:flavin prenyltransferase activity"/>
    <property type="evidence" value="ECO:0007669"/>
    <property type="project" value="UniProtKB-EC"/>
</dbReference>
<evidence type="ECO:0000313" key="9">
    <source>
        <dbReference type="Proteomes" id="UP001240777"/>
    </source>
</evidence>
<keyword evidence="9" id="KW-1185">Reference proteome</keyword>
<evidence type="ECO:0000259" key="5">
    <source>
        <dbReference type="Pfam" id="PF02441"/>
    </source>
</evidence>
<dbReference type="InterPro" id="IPR004507">
    <property type="entry name" value="UbiX-like"/>
</dbReference>
<sequence>MKMIVGISGASGTALAMKFIAAIPREIELFIIISASSKIVAKEETGEKIESKLDKLIENGRKITIFNANEISANIASGSFDVDMMAVVPTSMDMLAKISSGIADELISRTASVMIKEGKKLLLTPRELPFSAIPLENMLKLSKLGVIIAPPVMAYYAKISDLNSMENFIIGRWLDSLKIPNNLYSRWGS</sequence>
<organism evidence="7 8">
    <name type="scientific">Helicobacter cappadocius</name>
    <dbReference type="NCBI Taxonomy" id="3063998"/>
    <lineage>
        <taxon>Bacteria</taxon>
        <taxon>Pseudomonadati</taxon>
        <taxon>Campylobacterota</taxon>
        <taxon>Epsilonproteobacteria</taxon>
        <taxon>Campylobacterales</taxon>
        <taxon>Helicobacteraceae</taxon>
        <taxon>Helicobacter</taxon>
    </lineage>
</organism>
<dbReference type="NCBIfam" id="TIGR00421">
    <property type="entry name" value="ubiX_pad"/>
    <property type="match status" value="1"/>
</dbReference>
<evidence type="ECO:0000256" key="3">
    <source>
        <dbReference type="ARBA" id="ARBA00022643"/>
    </source>
</evidence>
<dbReference type="InterPro" id="IPR036551">
    <property type="entry name" value="Flavin_trans-like"/>
</dbReference>
<proteinExistence type="predicted"/>
<evidence type="ECO:0000313" key="8">
    <source>
        <dbReference type="Proteomes" id="UP001177258"/>
    </source>
</evidence>
<dbReference type="InterPro" id="IPR003382">
    <property type="entry name" value="Flavoprotein"/>
</dbReference>
<keyword evidence="1" id="KW-0637">Prenyltransferase</keyword>
<dbReference type="EMBL" id="JAUPEV010000011">
    <property type="protein sequence ID" value="MDO7253652.1"/>
    <property type="molecule type" value="Genomic_DNA"/>
</dbReference>
<protein>
    <submittedName>
        <fullName evidence="7">UbiX family flavin prenyltransferase</fullName>
        <ecNumber evidence="7">2.5.1.129</ecNumber>
    </submittedName>
</protein>
<reference evidence="6 8" key="3">
    <citation type="journal article" date="2024" name="Syst. Appl. Microbiol.">
        <title>Helicobacter cappadocius sp. nov., from lizards: The first psychrotrophic Helicobacter species.</title>
        <authorList>
            <person name="Aydin F."/>
            <person name="Tarhane S."/>
            <person name="Karakaya E."/>
            <person name="Abay S."/>
            <person name="Kayman T."/>
            <person name="Guran O."/>
            <person name="Bozkurt E."/>
            <person name="Uzum N."/>
            <person name="Avci A."/>
            <person name="Olgun K."/>
            <person name="Jablonski D."/>
            <person name="Guran C."/>
            <person name="Burcin Saticioglu I."/>
        </authorList>
    </citation>
    <scope>NUCLEOTIDE SEQUENCE [LARGE SCALE GENOMIC DNA]</scope>
    <source>
        <strain evidence="6">Faydin-H75</strain>
        <strain evidence="8">faydin-H76</strain>
    </source>
</reference>
<name>A0AA90PLB9_9HELI</name>
<dbReference type="NCBIfam" id="NF004685">
    <property type="entry name" value="PRK06029.1"/>
    <property type="match status" value="1"/>
</dbReference>
<dbReference type="SUPFAM" id="SSF52507">
    <property type="entry name" value="Homo-oligomeric flavin-containing Cys decarboxylases, HFCD"/>
    <property type="match status" value="1"/>
</dbReference>
<dbReference type="Gene3D" id="3.40.50.1950">
    <property type="entry name" value="Flavin prenyltransferase-like"/>
    <property type="match status" value="1"/>
</dbReference>
<evidence type="ECO:0000313" key="7">
    <source>
        <dbReference type="EMBL" id="MDP2539580.1"/>
    </source>
</evidence>
<keyword evidence="2" id="KW-0285">Flavoprotein</keyword>
<reference evidence="7 9" key="1">
    <citation type="submission" date="2023-07" db="EMBL/GenBank/DDBJ databases">
        <title>Unpublished Manusciprt.</title>
        <authorList>
            <person name="Aydin F."/>
            <person name="Tarhane S."/>
            <person name="Saticioglu I.B."/>
            <person name="Karakaya E."/>
            <person name="Abay S."/>
            <person name="Guran O."/>
            <person name="Bozkurt E."/>
            <person name="Uzum N."/>
            <person name="Olgun K."/>
            <person name="Jablonski D."/>
        </authorList>
    </citation>
    <scope>NUCLEOTIDE SEQUENCE</scope>
    <source>
        <strain evidence="9">faydin-H75</strain>
        <strain evidence="7">Faydin-H76</strain>
    </source>
</reference>
<feature type="domain" description="Flavoprotein" evidence="5">
    <location>
        <begin position="1"/>
        <end position="177"/>
    </location>
</feature>
<dbReference type="EC" id="2.5.1.129" evidence="7"/>
<evidence type="ECO:0000256" key="4">
    <source>
        <dbReference type="ARBA" id="ARBA00022679"/>
    </source>
</evidence>
<comment type="caution">
    <text evidence="7">The sequence shown here is derived from an EMBL/GenBank/DDBJ whole genome shotgun (WGS) entry which is preliminary data.</text>
</comment>
<gene>
    <name evidence="6" type="ORF">Q5I04_06985</name>
    <name evidence="7" type="ORF">Q5I06_07315</name>
</gene>
<dbReference type="AlphaFoldDB" id="A0AA90PLB9"/>
<dbReference type="RefSeq" id="WP_305517492.1">
    <property type="nucleotide sequence ID" value="NZ_JAUPEV010000011.1"/>
</dbReference>
<evidence type="ECO:0000256" key="2">
    <source>
        <dbReference type="ARBA" id="ARBA00022630"/>
    </source>
</evidence>
<dbReference type="Pfam" id="PF02441">
    <property type="entry name" value="Flavoprotein"/>
    <property type="match status" value="1"/>
</dbReference>
<reference evidence="6" key="2">
    <citation type="submission" date="2023-07" db="EMBL/GenBank/DDBJ databases">
        <authorList>
            <person name="Aydin F."/>
            <person name="Tarhane S."/>
            <person name="Saticioglu I.B."/>
            <person name="Karakaya E."/>
            <person name="Abay S."/>
            <person name="Guran O."/>
            <person name="Bozkurt E."/>
            <person name="Uzum N."/>
            <person name="Olgun K."/>
            <person name="Jablonski D."/>
        </authorList>
    </citation>
    <scope>NUCLEOTIDE SEQUENCE</scope>
    <source>
        <strain evidence="6">Faydin-H75</strain>
    </source>
</reference>
<accession>A0AA90PLB9</accession>
<dbReference type="EMBL" id="JAUYZK010000011">
    <property type="protein sequence ID" value="MDP2539580.1"/>
    <property type="molecule type" value="Genomic_DNA"/>
</dbReference>
<keyword evidence="3" id="KW-0288">FMN</keyword>